<dbReference type="PROSITE" id="PS00108">
    <property type="entry name" value="PROTEIN_KINASE_ST"/>
    <property type="match status" value="1"/>
</dbReference>
<keyword evidence="3" id="KW-0418">Kinase</keyword>
<dbReference type="PANTHER" id="PTHR44329">
    <property type="entry name" value="SERINE/THREONINE-PROTEIN KINASE TNNI3K-RELATED"/>
    <property type="match status" value="1"/>
</dbReference>
<evidence type="ECO:0000313" key="6">
    <source>
        <dbReference type="EMBL" id="KAF4694449.1"/>
    </source>
</evidence>
<keyword evidence="1" id="KW-0808">Transferase</keyword>
<dbReference type="CDD" id="cd00180">
    <property type="entry name" value="PKc"/>
    <property type="match status" value="1"/>
</dbReference>
<organism evidence="6 7">
    <name type="scientific">Perkinsus olseni</name>
    <name type="common">Perkinsus atlanticus</name>
    <dbReference type="NCBI Taxonomy" id="32597"/>
    <lineage>
        <taxon>Eukaryota</taxon>
        <taxon>Sar</taxon>
        <taxon>Alveolata</taxon>
        <taxon>Perkinsozoa</taxon>
        <taxon>Perkinsea</taxon>
        <taxon>Perkinsida</taxon>
        <taxon>Perkinsidae</taxon>
        <taxon>Perkinsus</taxon>
    </lineage>
</organism>
<evidence type="ECO:0000256" key="4">
    <source>
        <dbReference type="ARBA" id="ARBA00022840"/>
    </source>
</evidence>
<dbReference type="GO" id="GO:0004674">
    <property type="term" value="F:protein serine/threonine kinase activity"/>
    <property type="evidence" value="ECO:0007669"/>
    <property type="project" value="TreeGrafter"/>
</dbReference>
<dbReference type="Pfam" id="PF00069">
    <property type="entry name" value="Pkinase"/>
    <property type="match status" value="1"/>
</dbReference>
<dbReference type="GO" id="GO:0005524">
    <property type="term" value="F:ATP binding"/>
    <property type="evidence" value="ECO:0007669"/>
    <property type="project" value="UniProtKB-KW"/>
</dbReference>
<proteinExistence type="predicted"/>
<evidence type="ECO:0000256" key="2">
    <source>
        <dbReference type="ARBA" id="ARBA00022741"/>
    </source>
</evidence>
<keyword evidence="4" id="KW-0067">ATP-binding</keyword>
<dbReference type="EMBL" id="JABANP010000032">
    <property type="protein sequence ID" value="KAF4694449.1"/>
    <property type="molecule type" value="Genomic_DNA"/>
</dbReference>
<comment type="caution">
    <text evidence="6">The sequence shown here is derived from an EMBL/GenBank/DDBJ whole genome shotgun (WGS) entry which is preliminary data.</text>
</comment>
<keyword evidence="2" id="KW-0547">Nucleotide-binding</keyword>
<evidence type="ECO:0000256" key="3">
    <source>
        <dbReference type="ARBA" id="ARBA00022777"/>
    </source>
</evidence>
<dbReference type="Proteomes" id="UP000541610">
    <property type="component" value="Unassembled WGS sequence"/>
</dbReference>
<dbReference type="SMART" id="SM00220">
    <property type="entry name" value="S_TKc"/>
    <property type="match status" value="1"/>
</dbReference>
<dbReference type="InterPro" id="IPR051681">
    <property type="entry name" value="Ser/Thr_Kinases-Pseudokinases"/>
</dbReference>
<feature type="domain" description="Protein kinase" evidence="5">
    <location>
        <begin position="145"/>
        <end position="418"/>
    </location>
</feature>
<dbReference type="Gene3D" id="1.10.510.10">
    <property type="entry name" value="Transferase(Phosphotransferase) domain 1"/>
    <property type="match status" value="1"/>
</dbReference>
<evidence type="ECO:0000256" key="1">
    <source>
        <dbReference type="ARBA" id="ARBA00022679"/>
    </source>
</evidence>
<dbReference type="PANTHER" id="PTHR44329:SF288">
    <property type="entry name" value="MITOGEN-ACTIVATED PROTEIN KINASE KINASE KINASE 20"/>
    <property type="match status" value="1"/>
</dbReference>
<dbReference type="SUPFAM" id="SSF56112">
    <property type="entry name" value="Protein kinase-like (PK-like)"/>
    <property type="match status" value="1"/>
</dbReference>
<dbReference type="PROSITE" id="PS50011">
    <property type="entry name" value="PROTEIN_KINASE_DOM"/>
    <property type="match status" value="1"/>
</dbReference>
<dbReference type="InterPro" id="IPR008271">
    <property type="entry name" value="Ser/Thr_kinase_AS"/>
</dbReference>
<accession>A0A7J6PEB4</accession>
<dbReference type="InterPro" id="IPR011009">
    <property type="entry name" value="Kinase-like_dom_sf"/>
</dbReference>
<gene>
    <name evidence="6" type="ORF">FOZ60_008027</name>
</gene>
<protein>
    <recommendedName>
        <fullName evidence="5">Protein kinase domain-containing protein</fullName>
    </recommendedName>
</protein>
<reference evidence="6 7" key="1">
    <citation type="submission" date="2020-04" db="EMBL/GenBank/DDBJ databases">
        <title>Perkinsus olseni comparative genomics.</title>
        <authorList>
            <person name="Bogema D.R."/>
        </authorList>
    </citation>
    <scope>NUCLEOTIDE SEQUENCE [LARGE SCALE GENOMIC DNA]</scope>
    <source>
        <strain evidence="6">00978-12</strain>
    </source>
</reference>
<dbReference type="AlphaFoldDB" id="A0A7J6PEB4"/>
<sequence length="474" mass="52382">MASKPRSKYHQNLRFVHARQLLARTTCPALSVVELAPPATFNLEPSCYPLDILDVSTASSSSNSSAFAAAGRSQLVTSCPLIRRPASPLPAGSMRLTASAHIHRRSDGLVADFDGESSTRKIREGYPSLNTGIPASCWLDHLTLDILMPPLSSGPLSSVSRGSLGPHGEAVVVKSSSTGSDDQILEEARVLLRLHHVNLVELRGVRHDAFGRVQALLHHIPLSRPLSFHLPLCPSAMDSRSRRRAASWALQLLDAVEYLHWRLSPAVIHRDIKPENILVQQQHHHHHHHSSAEVIKLVDFGLAVELSPDGYAKPKPQFRGGTVRYMAPENHDFDGKLSRACDVWSCALVLNELFGGSRPYRMCSTSQQIAARIGVFREVPRINCDRMHWPVGLLQECASLRPENRPTVKTLRSELNRLNNASRAVPFRRKRKACQLVSTSDHSEASRAARGPLCCERSRSPGFPRLLPKSSSTM</sequence>
<name>A0A7J6PEB4_PEROL</name>
<evidence type="ECO:0000259" key="5">
    <source>
        <dbReference type="PROSITE" id="PS50011"/>
    </source>
</evidence>
<dbReference type="InterPro" id="IPR000719">
    <property type="entry name" value="Prot_kinase_dom"/>
</dbReference>
<evidence type="ECO:0000313" key="7">
    <source>
        <dbReference type="Proteomes" id="UP000541610"/>
    </source>
</evidence>
<dbReference type="OrthoDB" id="1668230at2759"/>